<dbReference type="STRING" id="109895.A0A507DVW3"/>
<dbReference type="SUPFAM" id="SSF54236">
    <property type="entry name" value="Ubiquitin-like"/>
    <property type="match status" value="3"/>
</dbReference>
<dbReference type="GO" id="GO:0005634">
    <property type="term" value="C:nucleus"/>
    <property type="evidence" value="ECO:0007669"/>
    <property type="project" value="UniProtKB-SubCell"/>
</dbReference>
<dbReference type="InterPro" id="IPR019954">
    <property type="entry name" value="Ubiquitin_CS"/>
</dbReference>
<dbReference type="Gene3D" id="4.10.1110.10">
    <property type="entry name" value="AN1-like Zinc finger"/>
    <property type="match status" value="1"/>
</dbReference>
<dbReference type="GO" id="GO:0008270">
    <property type="term" value="F:zinc ion binding"/>
    <property type="evidence" value="ECO:0007669"/>
    <property type="project" value="UniProtKB-KW"/>
</dbReference>
<dbReference type="InterPro" id="IPR050158">
    <property type="entry name" value="Ubiquitin_ubiquitin-like"/>
</dbReference>
<dbReference type="InterPro" id="IPR000626">
    <property type="entry name" value="Ubiquitin-like_dom"/>
</dbReference>
<evidence type="ECO:0000256" key="6">
    <source>
        <dbReference type="ARBA" id="ARBA00022771"/>
    </source>
</evidence>
<evidence type="ECO:0000313" key="13">
    <source>
        <dbReference type="EMBL" id="TPX55696.1"/>
    </source>
</evidence>
<feature type="region of interest" description="Disordered" evidence="10">
    <location>
        <begin position="226"/>
        <end position="245"/>
    </location>
</feature>
<dbReference type="InterPro" id="IPR019956">
    <property type="entry name" value="Ubiquitin_dom"/>
</dbReference>
<dbReference type="EMBL" id="QEAQ01000099">
    <property type="protein sequence ID" value="TPX55696.1"/>
    <property type="molecule type" value="Genomic_DNA"/>
</dbReference>
<keyword evidence="7" id="KW-0862">Zinc</keyword>
<dbReference type="PRINTS" id="PR00348">
    <property type="entry name" value="UBIQUITIN"/>
</dbReference>
<dbReference type="Pfam" id="PF00240">
    <property type="entry name" value="ubiquitin"/>
    <property type="match status" value="3"/>
</dbReference>
<evidence type="ECO:0000256" key="7">
    <source>
        <dbReference type="ARBA" id="ARBA00022833"/>
    </source>
</evidence>
<name>A0A507DVW3_9FUNG</name>
<comment type="subcellular location">
    <subcellularLocation>
        <location evidence="2">Cytoplasm</location>
    </subcellularLocation>
    <subcellularLocation>
        <location evidence="1">Nucleus</location>
    </subcellularLocation>
</comment>
<dbReference type="PROSITE" id="PS51039">
    <property type="entry name" value="ZF_AN1"/>
    <property type="match status" value="1"/>
</dbReference>
<dbReference type="InterPro" id="IPR029071">
    <property type="entry name" value="Ubiquitin-like_domsf"/>
</dbReference>
<dbReference type="InterPro" id="IPR035896">
    <property type="entry name" value="AN1-like_Znf"/>
</dbReference>
<keyword evidence="6 9" id="KW-0863">Zinc-finger</keyword>
<dbReference type="PROSITE" id="PS00299">
    <property type="entry name" value="UBIQUITIN_1"/>
    <property type="match status" value="3"/>
</dbReference>
<keyword evidence="4" id="KW-1017">Isopeptide bond</keyword>
<evidence type="ECO:0000256" key="3">
    <source>
        <dbReference type="ARBA" id="ARBA00022490"/>
    </source>
</evidence>
<keyword evidence="5" id="KW-0479">Metal-binding</keyword>
<dbReference type="PANTHER" id="PTHR10666">
    <property type="entry name" value="UBIQUITIN"/>
    <property type="match status" value="1"/>
</dbReference>
<keyword evidence="14" id="KW-1185">Reference proteome</keyword>
<evidence type="ECO:0000256" key="10">
    <source>
        <dbReference type="SAM" id="MobiDB-lite"/>
    </source>
</evidence>
<dbReference type="FunFam" id="3.10.20.90:FF:000014">
    <property type="entry name" value="Ubiquitin-60S ribosomal L40 fusion"/>
    <property type="match status" value="3"/>
</dbReference>
<evidence type="ECO:0000259" key="11">
    <source>
        <dbReference type="PROSITE" id="PS50053"/>
    </source>
</evidence>
<gene>
    <name evidence="13" type="ORF">PhCBS80983_g05127</name>
</gene>
<evidence type="ECO:0000256" key="1">
    <source>
        <dbReference type="ARBA" id="ARBA00004123"/>
    </source>
</evidence>
<evidence type="ECO:0000313" key="14">
    <source>
        <dbReference type="Proteomes" id="UP000318582"/>
    </source>
</evidence>
<sequence length="310" mass="34604">MQIFVKTLTGKTITLEVESSDTIENVKAKIQDKEGIPPDQQRLIFAGKQLEDGRTLSDYNIQKESTLHLVLRLRGGMQIFVKTLTGKTITLEVESSDTIENVKAKIQDKEGIPPDQQRLIFAGKQLEDGRTLSDYNIQKESTLHLVLRLRGGMQIFVKTLTGKTITLEVESSDTIENVKAKIQDKEGIPPDQQRLIFAGKQLEDGRTLSDYNIQKESTLHLVLRLRGGNGSTDTSPPPPSAKKSNRCKLTGCTDKVVKIVGQCRYCTQNFCAKHRLPEAHRCQEMETCRQAAQDRLAGKLLSEKCVAAKV</sequence>
<dbReference type="AlphaFoldDB" id="A0A507DVW3"/>
<dbReference type="Proteomes" id="UP000318582">
    <property type="component" value="Unassembled WGS sequence"/>
</dbReference>
<dbReference type="Gene3D" id="3.10.20.90">
    <property type="entry name" value="Phosphatidylinositol 3-kinase Catalytic Subunit, Chain A, domain 1"/>
    <property type="match status" value="3"/>
</dbReference>
<keyword evidence="8" id="KW-0539">Nucleus</keyword>
<feature type="domain" description="Ubiquitin-like" evidence="11">
    <location>
        <begin position="77"/>
        <end position="152"/>
    </location>
</feature>
<proteinExistence type="predicted"/>
<evidence type="ECO:0000259" key="12">
    <source>
        <dbReference type="PROSITE" id="PS51039"/>
    </source>
</evidence>
<dbReference type="GO" id="GO:0005737">
    <property type="term" value="C:cytoplasm"/>
    <property type="evidence" value="ECO:0007669"/>
    <property type="project" value="UniProtKB-SubCell"/>
</dbReference>
<evidence type="ECO:0000256" key="8">
    <source>
        <dbReference type="ARBA" id="ARBA00023242"/>
    </source>
</evidence>
<evidence type="ECO:0008006" key="15">
    <source>
        <dbReference type="Google" id="ProtNLM"/>
    </source>
</evidence>
<reference evidence="13 14" key="1">
    <citation type="journal article" date="2019" name="Sci. Rep.">
        <title>Comparative genomics of chytrid fungi reveal insights into the obligate biotrophic and pathogenic lifestyle of Synchytrium endobioticum.</title>
        <authorList>
            <person name="van de Vossenberg B.T.L.H."/>
            <person name="Warris S."/>
            <person name="Nguyen H.D.T."/>
            <person name="van Gent-Pelzer M.P.E."/>
            <person name="Joly D.L."/>
            <person name="van de Geest H.C."/>
            <person name="Bonants P.J.M."/>
            <person name="Smith D.S."/>
            <person name="Levesque C.A."/>
            <person name="van der Lee T.A.J."/>
        </authorList>
    </citation>
    <scope>NUCLEOTIDE SEQUENCE [LARGE SCALE GENOMIC DNA]</scope>
    <source>
        <strain evidence="13 14">CBS 809.83</strain>
    </source>
</reference>
<accession>A0A507DVW3</accession>
<dbReference type="SMART" id="SM00154">
    <property type="entry name" value="ZnF_AN1"/>
    <property type="match status" value="1"/>
</dbReference>
<evidence type="ECO:0000256" key="5">
    <source>
        <dbReference type="ARBA" id="ARBA00022723"/>
    </source>
</evidence>
<protein>
    <recommendedName>
        <fullName evidence="15">Polyubiquitin</fullName>
    </recommendedName>
</protein>
<dbReference type="CDD" id="cd01803">
    <property type="entry name" value="Ubl_ubiquitin"/>
    <property type="match status" value="3"/>
</dbReference>
<feature type="domain" description="Ubiquitin-like" evidence="11">
    <location>
        <begin position="153"/>
        <end position="228"/>
    </location>
</feature>
<comment type="caution">
    <text evidence="13">The sequence shown here is derived from an EMBL/GenBank/DDBJ whole genome shotgun (WGS) entry which is preliminary data.</text>
</comment>
<evidence type="ECO:0000256" key="4">
    <source>
        <dbReference type="ARBA" id="ARBA00022499"/>
    </source>
</evidence>
<evidence type="ECO:0000256" key="9">
    <source>
        <dbReference type="PROSITE-ProRule" id="PRU00449"/>
    </source>
</evidence>
<feature type="domain" description="Ubiquitin-like" evidence="11">
    <location>
        <begin position="1"/>
        <end position="76"/>
    </location>
</feature>
<organism evidence="13 14">
    <name type="scientific">Powellomyces hirtus</name>
    <dbReference type="NCBI Taxonomy" id="109895"/>
    <lineage>
        <taxon>Eukaryota</taxon>
        <taxon>Fungi</taxon>
        <taxon>Fungi incertae sedis</taxon>
        <taxon>Chytridiomycota</taxon>
        <taxon>Chytridiomycota incertae sedis</taxon>
        <taxon>Chytridiomycetes</taxon>
        <taxon>Spizellomycetales</taxon>
        <taxon>Powellomycetaceae</taxon>
        <taxon>Powellomyces</taxon>
    </lineage>
</organism>
<keyword evidence="3" id="KW-0963">Cytoplasm</keyword>
<dbReference type="SUPFAM" id="SSF118310">
    <property type="entry name" value="AN1-like Zinc finger"/>
    <property type="match status" value="1"/>
</dbReference>
<dbReference type="Pfam" id="PF01428">
    <property type="entry name" value="zf-AN1"/>
    <property type="match status" value="1"/>
</dbReference>
<dbReference type="PROSITE" id="PS50053">
    <property type="entry name" value="UBIQUITIN_2"/>
    <property type="match status" value="3"/>
</dbReference>
<dbReference type="SMART" id="SM00213">
    <property type="entry name" value="UBQ"/>
    <property type="match status" value="3"/>
</dbReference>
<feature type="domain" description="AN1-type" evidence="12">
    <location>
        <begin position="241"/>
        <end position="290"/>
    </location>
</feature>
<dbReference type="InterPro" id="IPR000058">
    <property type="entry name" value="Znf_AN1"/>
</dbReference>
<evidence type="ECO:0000256" key="2">
    <source>
        <dbReference type="ARBA" id="ARBA00004496"/>
    </source>
</evidence>